<feature type="domain" description="Glucose-methanol-choline oxidoreductase N-terminal" evidence="9">
    <location>
        <begin position="23"/>
        <end position="181"/>
    </location>
</feature>
<dbReference type="Pfam" id="PF00732">
    <property type="entry name" value="GMC_oxred_N"/>
    <property type="match status" value="1"/>
</dbReference>
<dbReference type="STRING" id="5364.A0A5C3MZ02"/>
<evidence type="ECO:0000256" key="8">
    <source>
        <dbReference type="PIRSR" id="PIRSR000137-2"/>
    </source>
</evidence>
<feature type="binding site" evidence="8">
    <location>
        <begin position="43"/>
        <end position="46"/>
    </location>
    <ligand>
        <name>FAD</name>
        <dbReference type="ChEBI" id="CHEBI:57692"/>
    </ligand>
</feature>
<dbReference type="PIRSF" id="PIRSF000137">
    <property type="entry name" value="Alcohol_oxidase"/>
    <property type="match status" value="1"/>
</dbReference>
<dbReference type="SUPFAM" id="SSF54373">
    <property type="entry name" value="FAD-linked reductases, C-terminal domain"/>
    <property type="match status" value="1"/>
</dbReference>
<comment type="similarity">
    <text evidence="2">Belongs to the GMC oxidoreductase family.</text>
</comment>
<dbReference type="PANTHER" id="PTHR11552">
    <property type="entry name" value="GLUCOSE-METHANOL-CHOLINE GMC OXIDOREDUCTASE"/>
    <property type="match status" value="1"/>
</dbReference>
<evidence type="ECO:0000256" key="3">
    <source>
        <dbReference type="ARBA" id="ARBA00022630"/>
    </source>
</evidence>
<evidence type="ECO:0000256" key="2">
    <source>
        <dbReference type="ARBA" id="ARBA00010790"/>
    </source>
</evidence>
<accession>A0A5C3MZ02</accession>
<evidence type="ECO:0000256" key="1">
    <source>
        <dbReference type="ARBA" id="ARBA00001974"/>
    </source>
</evidence>
<organism evidence="11 12">
    <name type="scientific">Heliocybe sulcata</name>
    <dbReference type="NCBI Taxonomy" id="5364"/>
    <lineage>
        <taxon>Eukaryota</taxon>
        <taxon>Fungi</taxon>
        <taxon>Dikarya</taxon>
        <taxon>Basidiomycota</taxon>
        <taxon>Agaricomycotina</taxon>
        <taxon>Agaricomycetes</taxon>
        <taxon>Gloeophyllales</taxon>
        <taxon>Gloeophyllaceae</taxon>
        <taxon>Heliocybe</taxon>
    </lineage>
</organism>
<feature type="active site" description="Proton donor" evidence="7">
    <location>
        <position position="445"/>
    </location>
</feature>
<dbReference type="AlphaFoldDB" id="A0A5C3MZ02"/>
<dbReference type="Pfam" id="PF05199">
    <property type="entry name" value="GMC_oxred_C"/>
    <property type="match status" value="1"/>
</dbReference>
<evidence type="ECO:0000313" key="11">
    <source>
        <dbReference type="EMBL" id="TFK50440.1"/>
    </source>
</evidence>
<dbReference type="InterPro" id="IPR000172">
    <property type="entry name" value="GMC_OxRdtase_N"/>
</dbReference>
<protein>
    <submittedName>
        <fullName evidence="11">Alcohol oxidase</fullName>
    </submittedName>
</protein>
<dbReference type="Gene3D" id="3.30.560.10">
    <property type="entry name" value="Glucose Oxidase, domain 3"/>
    <property type="match status" value="2"/>
</dbReference>
<feature type="domain" description="Glucose-methanol-choline oxidoreductase C-terminal" evidence="10">
    <location>
        <begin position="363"/>
        <end position="497"/>
    </location>
</feature>
<evidence type="ECO:0000259" key="9">
    <source>
        <dbReference type="Pfam" id="PF00732"/>
    </source>
</evidence>
<dbReference type="Proteomes" id="UP000305948">
    <property type="component" value="Unassembled WGS sequence"/>
</dbReference>
<dbReference type="InterPro" id="IPR036188">
    <property type="entry name" value="FAD/NAD-bd_sf"/>
</dbReference>
<feature type="binding site" evidence="8">
    <location>
        <position position="35"/>
    </location>
    <ligand>
        <name>FAD</name>
        <dbReference type="ChEBI" id="CHEBI:57692"/>
    </ligand>
</feature>
<dbReference type="GO" id="GO:0016614">
    <property type="term" value="F:oxidoreductase activity, acting on CH-OH group of donors"/>
    <property type="evidence" value="ECO:0007669"/>
    <property type="project" value="InterPro"/>
</dbReference>
<reference evidence="11 12" key="1">
    <citation type="journal article" date="2019" name="Nat. Ecol. Evol.">
        <title>Megaphylogeny resolves global patterns of mushroom evolution.</title>
        <authorList>
            <person name="Varga T."/>
            <person name="Krizsan K."/>
            <person name="Foldi C."/>
            <person name="Dima B."/>
            <person name="Sanchez-Garcia M."/>
            <person name="Sanchez-Ramirez S."/>
            <person name="Szollosi G.J."/>
            <person name="Szarkandi J.G."/>
            <person name="Papp V."/>
            <person name="Albert L."/>
            <person name="Andreopoulos W."/>
            <person name="Angelini C."/>
            <person name="Antonin V."/>
            <person name="Barry K.W."/>
            <person name="Bougher N.L."/>
            <person name="Buchanan P."/>
            <person name="Buyck B."/>
            <person name="Bense V."/>
            <person name="Catcheside P."/>
            <person name="Chovatia M."/>
            <person name="Cooper J."/>
            <person name="Damon W."/>
            <person name="Desjardin D."/>
            <person name="Finy P."/>
            <person name="Geml J."/>
            <person name="Haridas S."/>
            <person name="Hughes K."/>
            <person name="Justo A."/>
            <person name="Karasinski D."/>
            <person name="Kautmanova I."/>
            <person name="Kiss B."/>
            <person name="Kocsube S."/>
            <person name="Kotiranta H."/>
            <person name="LaButti K.M."/>
            <person name="Lechner B.E."/>
            <person name="Liimatainen K."/>
            <person name="Lipzen A."/>
            <person name="Lukacs Z."/>
            <person name="Mihaltcheva S."/>
            <person name="Morgado L.N."/>
            <person name="Niskanen T."/>
            <person name="Noordeloos M.E."/>
            <person name="Ohm R.A."/>
            <person name="Ortiz-Santana B."/>
            <person name="Ovrebo C."/>
            <person name="Racz N."/>
            <person name="Riley R."/>
            <person name="Savchenko A."/>
            <person name="Shiryaev A."/>
            <person name="Soop K."/>
            <person name="Spirin V."/>
            <person name="Szebenyi C."/>
            <person name="Tomsovsky M."/>
            <person name="Tulloss R.E."/>
            <person name="Uehling J."/>
            <person name="Grigoriev I.V."/>
            <person name="Vagvolgyi C."/>
            <person name="Papp T."/>
            <person name="Martin F.M."/>
            <person name="Miettinen O."/>
            <person name="Hibbett D.S."/>
            <person name="Nagy L.G."/>
        </authorList>
    </citation>
    <scope>NUCLEOTIDE SEQUENCE [LARGE SCALE GENOMIC DNA]</scope>
    <source>
        <strain evidence="11 12">OMC1185</strain>
    </source>
</reference>
<evidence type="ECO:0000256" key="6">
    <source>
        <dbReference type="ARBA" id="ARBA00023002"/>
    </source>
</evidence>
<comment type="cofactor">
    <cofactor evidence="1 8">
        <name>FAD</name>
        <dbReference type="ChEBI" id="CHEBI:57692"/>
    </cofactor>
</comment>
<dbReference type="PANTHER" id="PTHR11552:SF201">
    <property type="entry name" value="GLUCOSE-METHANOL-CHOLINE OXIDOREDUCTASE N-TERMINAL DOMAIN-CONTAINING PROTEIN"/>
    <property type="match status" value="1"/>
</dbReference>
<dbReference type="GO" id="GO:0050660">
    <property type="term" value="F:flavin adenine dinucleotide binding"/>
    <property type="evidence" value="ECO:0007669"/>
    <property type="project" value="InterPro"/>
</dbReference>
<dbReference type="InterPro" id="IPR012132">
    <property type="entry name" value="GMC_OxRdtase"/>
</dbReference>
<dbReference type="OrthoDB" id="269227at2759"/>
<evidence type="ECO:0000259" key="10">
    <source>
        <dbReference type="Pfam" id="PF05199"/>
    </source>
</evidence>
<dbReference type="Gene3D" id="3.50.50.60">
    <property type="entry name" value="FAD/NAD(P)-binding domain"/>
    <property type="match status" value="2"/>
</dbReference>
<keyword evidence="5 8" id="KW-0274">FAD</keyword>
<proteinExistence type="inferred from homology"/>
<evidence type="ECO:0000313" key="12">
    <source>
        <dbReference type="Proteomes" id="UP000305948"/>
    </source>
</evidence>
<dbReference type="InterPro" id="IPR007867">
    <property type="entry name" value="GMC_OxRtase_C"/>
</dbReference>
<dbReference type="SUPFAM" id="SSF51905">
    <property type="entry name" value="FAD/NAD(P)-binding domain"/>
    <property type="match status" value="1"/>
</dbReference>
<evidence type="ECO:0000256" key="4">
    <source>
        <dbReference type="ARBA" id="ARBA00022729"/>
    </source>
</evidence>
<evidence type="ECO:0000256" key="5">
    <source>
        <dbReference type="ARBA" id="ARBA00022827"/>
    </source>
</evidence>
<feature type="active site" description="Proton acceptor" evidence="7">
    <location>
        <position position="488"/>
    </location>
</feature>
<keyword evidence="12" id="KW-1185">Reference proteome</keyword>
<name>A0A5C3MZ02_9AGAM</name>
<gene>
    <name evidence="11" type="ORF">OE88DRAFT_1726336</name>
</gene>
<keyword evidence="4" id="KW-0732">Signal</keyword>
<evidence type="ECO:0000256" key="7">
    <source>
        <dbReference type="PIRSR" id="PIRSR000137-1"/>
    </source>
</evidence>
<keyword evidence="3" id="KW-0285">Flavoprotein</keyword>
<dbReference type="EMBL" id="ML213513">
    <property type="protein sequence ID" value="TFK50440.1"/>
    <property type="molecule type" value="Genomic_DNA"/>
</dbReference>
<sequence length="510" mass="56022">MAGAAVMNQKFDWCFNTVPQKGVNNRVTIQPRGKVLGGSSATNFLVTDRASAGEYDALEQMCNPGWNWDNLLEYFKKAETFHFPDRKLAKECKVAYQDKYHGSKGPIHSTHPSQVWDLYHPTQKAFGSCGISVNPDPEGGVNTGFVFTTSSVNPTTATRSFSTTGYYEPNAERPNLIVTQKLSGKTYKVSVKREVIVSAGIEKKDVLSKFNIPQLLELPVGDNLQDHCYARTTLQVASHHITADKFFGQDFAAREMENYQKTQGGAFASSTHTAYSYRPLSSFVSQEDIRAIERKAEAQLAENNSLSLIRHYELYKYWLADNSKAQVELFMHPGFVPGEGQDLVLAPGPDACYMTFISVLLHPFSDGSVHLQSADPLAAPAIDPGYLSNPIDLEILARSVLFTRKLAQTDALQERVVKHVRPEPSLQSLDDIKEYCKSALCPIYHPVGTAPMLPKARGGVVDSNLKVYGTANARVIDASVLPVELSAHLQSSLYGLAEKASLVALLLGGA</sequence>
<keyword evidence="6" id="KW-0560">Oxidoreductase</keyword>